<feature type="domain" description="KilA-N" evidence="1">
    <location>
        <begin position="11"/>
        <end position="111"/>
    </location>
</feature>
<gene>
    <name evidence="2" type="ORF">BacF7301_01480</name>
</gene>
<dbReference type="Proteomes" id="UP000501780">
    <property type="component" value="Chromosome"/>
</dbReference>
<protein>
    <submittedName>
        <fullName evidence="2">KilA-N domain-containing protein</fullName>
    </submittedName>
</protein>
<name>A0A6H0KHN3_9BACE</name>
<evidence type="ECO:0000313" key="2">
    <source>
        <dbReference type="EMBL" id="QIU92902.1"/>
    </source>
</evidence>
<dbReference type="InterPro" id="IPR017880">
    <property type="entry name" value="KilA_N"/>
</dbReference>
<proteinExistence type="predicted"/>
<dbReference type="GO" id="GO:0003677">
    <property type="term" value="F:DNA binding"/>
    <property type="evidence" value="ECO:0007669"/>
    <property type="project" value="InterPro"/>
</dbReference>
<dbReference type="InterPro" id="IPR036887">
    <property type="entry name" value="HTH_APSES_sf"/>
</dbReference>
<sequence>MADKEPNFQMTFAFIDRQIDNNVIQQRLLDGYINGTAICKSAGKEMKHYLSNQTTKEYLFELSSEVGIPTSALIQIVRGGIPELQGTWVHPYVATHLAQWCGKFHTIPRDN</sequence>
<keyword evidence="3" id="KW-1185">Reference proteome</keyword>
<dbReference type="RefSeq" id="WP_167959654.1">
    <property type="nucleotide sequence ID" value="NZ_CP050831.1"/>
</dbReference>
<dbReference type="AlphaFoldDB" id="A0A6H0KHN3"/>
<accession>A0A6H0KHN3</accession>
<dbReference type="SUPFAM" id="SSF54616">
    <property type="entry name" value="DNA-binding domain of Mlu1-box binding protein MBP1"/>
    <property type="match status" value="1"/>
</dbReference>
<reference evidence="2 3" key="1">
    <citation type="submission" date="2020-03" db="EMBL/GenBank/DDBJ databases">
        <title>Genomic analysis of Bacteroides faecium CBA7301.</title>
        <authorList>
            <person name="Kim J."/>
            <person name="Roh S.W."/>
        </authorList>
    </citation>
    <scope>NUCLEOTIDE SEQUENCE [LARGE SCALE GENOMIC DNA]</scope>
    <source>
        <strain evidence="2 3">CBA7301</strain>
    </source>
</reference>
<evidence type="ECO:0000313" key="3">
    <source>
        <dbReference type="Proteomes" id="UP000501780"/>
    </source>
</evidence>
<dbReference type="Pfam" id="PF04383">
    <property type="entry name" value="KilA-N"/>
    <property type="match status" value="1"/>
</dbReference>
<dbReference type="EMBL" id="CP050831">
    <property type="protein sequence ID" value="QIU92902.1"/>
    <property type="molecule type" value="Genomic_DNA"/>
</dbReference>
<organism evidence="2 3">
    <name type="scientific">Bacteroides faecium</name>
    <dbReference type="NCBI Taxonomy" id="2715212"/>
    <lineage>
        <taxon>Bacteria</taxon>
        <taxon>Pseudomonadati</taxon>
        <taxon>Bacteroidota</taxon>
        <taxon>Bacteroidia</taxon>
        <taxon>Bacteroidales</taxon>
        <taxon>Bacteroidaceae</taxon>
        <taxon>Bacteroides</taxon>
    </lineage>
</organism>
<evidence type="ECO:0000259" key="1">
    <source>
        <dbReference type="PROSITE" id="PS51301"/>
    </source>
</evidence>
<dbReference type="SMART" id="SM01252">
    <property type="entry name" value="KilA-N"/>
    <property type="match status" value="1"/>
</dbReference>
<dbReference type="KEGG" id="bfc:BacF7301_01480"/>
<dbReference type="PROSITE" id="PS51301">
    <property type="entry name" value="KILA_N"/>
    <property type="match status" value="1"/>
</dbReference>
<dbReference type="Gene3D" id="3.10.260.10">
    <property type="entry name" value="Transcription regulator HTH, APSES-type DNA-binding domain"/>
    <property type="match status" value="1"/>
</dbReference>
<dbReference type="InterPro" id="IPR018004">
    <property type="entry name" value="KilA/APSES_HTH"/>
</dbReference>